<reference evidence="2" key="1">
    <citation type="submission" date="2023-02" db="EMBL/GenBank/DDBJ databases">
        <title>Genome of toxic invasive species Heracleum sosnowskyi carries increased number of genes despite the absence of recent whole-genome duplications.</title>
        <authorList>
            <person name="Schelkunov M."/>
            <person name="Shtratnikova V."/>
            <person name="Makarenko M."/>
            <person name="Klepikova A."/>
            <person name="Omelchenko D."/>
            <person name="Novikova G."/>
            <person name="Obukhova E."/>
            <person name="Bogdanov V."/>
            <person name="Penin A."/>
            <person name="Logacheva M."/>
        </authorList>
    </citation>
    <scope>NUCLEOTIDE SEQUENCE</scope>
    <source>
        <strain evidence="2">Hsosn_3</strain>
        <tissue evidence="2">Leaf</tissue>
    </source>
</reference>
<dbReference type="PANTHER" id="PTHR34555:SF1">
    <property type="entry name" value="INTEGRAL MEMBRANE HEMOLYSIN-III-LIKE PROTEIN"/>
    <property type="match status" value="1"/>
</dbReference>
<sequence length="417" mass="46497">MRPRKINEPRRAPSIQICMDSKLNQDPLTKESQSAYIKALNRHLRQKFQASVPMDSKLNHDQSPSSETDKQLSAPVTTKNAASLDLQNHNKTEIAKSVGTSPLPTESVHGIEANSLQELQKYQSLDSTVKDNRLDKSQTVFPKNDKQLSVPPTTKKTALRDLQNDNERVVPKTVGSSALLTETGSSVEAVKICGTKRAPPESLLSNRHHSSGGNAANGHLVYVRRKAETEPGKCSSDDSTSISADSQSKLNSHQNEHVKEHLQKKESDIPVPEALNFDKSSSECVSKAPAGPLPVPMSSNTVPSPVSDNLQVKSYQSFLDYQKRKKLQHWEERYYRLQNLLKQLDNSSQEGYVQMLRSLSSAELSRHAVELEKRSIQLSLTEGREWQRVMLLDVLGKDPKNYKATSTQQEQSKVKGQ</sequence>
<dbReference type="EMBL" id="JAUIZM010000007">
    <property type="protein sequence ID" value="KAK1373753.1"/>
    <property type="molecule type" value="Genomic_DNA"/>
</dbReference>
<organism evidence="2 3">
    <name type="scientific">Heracleum sosnowskyi</name>
    <dbReference type="NCBI Taxonomy" id="360622"/>
    <lineage>
        <taxon>Eukaryota</taxon>
        <taxon>Viridiplantae</taxon>
        <taxon>Streptophyta</taxon>
        <taxon>Embryophyta</taxon>
        <taxon>Tracheophyta</taxon>
        <taxon>Spermatophyta</taxon>
        <taxon>Magnoliopsida</taxon>
        <taxon>eudicotyledons</taxon>
        <taxon>Gunneridae</taxon>
        <taxon>Pentapetalae</taxon>
        <taxon>asterids</taxon>
        <taxon>campanulids</taxon>
        <taxon>Apiales</taxon>
        <taxon>Apiaceae</taxon>
        <taxon>Apioideae</taxon>
        <taxon>apioid superclade</taxon>
        <taxon>Tordylieae</taxon>
        <taxon>Tordyliinae</taxon>
        <taxon>Heracleum</taxon>
    </lineage>
</organism>
<feature type="region of interest" description="Disordered" evidence="1">
    <location>
        <begin position="227"/>
        <end position="267"/>
    </location>
</feature>
<feature type="compositionally biased region" description="Basic and acidic residues" evidence="1">
    <location>
        <begin position="1"/>
        <end position="11"/>
    </location>
</feature>
<accession>A0AAD8HWS8</accession>
<evidence type="ECO:0000313" key="3">
    <source>
        <dbReference type="Proteomes" id="UP001237642"/>
    </source>
</evidence>
<feature type="compositionally biased region" description="Basic and acidic residues" evidence="1">
    <location>
        <begin position="254"/>
        <end position="267"/>
    </location>
</feature>
<dbReference type="AlphaFoldDB" id="A0AAD8HWS8"/>
<dbReference type="PANTHER" id="PTHR34555">
    <property type="entry name" value="INTEGRAL MEMBRANE HEMOLYSIN-III-LIKE PROTEIN"/>
    <property type="match status" value="1"/>
</dbReference>
<dbReference type="Proteomes" id="UP001237642">
    <property type="component" value="Unassembled WGS sequence"/>
</dbReference>
<feature type="compositionally biased region" description="Polar residues" evidence="1">
    <location>
        <begin position="74"/>
        <end position="87"/>
    </location>
</feature>
<evidence type="ECO:0000313" key="2">
    <source>
        <dbReference type="EMBL" id="KAK1373753.1"/>
    </source>
</evidence>
<proteinExistence type="predicted"/>
<evidence type="ECO:0000256" key="1">
    <source>
        <dbReference type="SAM" id="MobiDB-lite"/>
    </source>
</evidence>
<feature type="compositionally biased region" description="Low complexity" evidence="1">
    <location>
        <begin position="237"/>
        <end position="248"/>
    </location>
</feature>
<feature type="region of interest" description="Disordered" evidence="1">
    <location>
        <begin position="1"/>
        <end position="30"/>
    </location>
</feature>
<feature type="region of interest" description="Disordered" evidence="1">
    <location>
        <begin position="133"/>
        <end position="168"/>
    </location>
</feature>
<feature type="region of interest" description="Disordered" evidence="1">
    <location>
        <begin position="55"/>
        <end position="89"/>
    </location>
</feature>
<feature type="compositionally biased region" description="Basic and acidic residues" evidence="1">
    <location>
        <begin position="158"/>
        <end position="168"/>
    </location>
</feature>
<name>A0AAD8HWS8_9APIA</name>
<protein>
    <submittedName>
        <fullName evidence="2">Integral membrane protein hemolysin-III</fullName>
    </submittedName>
</protein>
<comment type="caution">
    <text evidence="2">The sequence shown here is derived from an EMBL/GenBank/DDBJ whole genome shotgun (WGS) entry which is preliminary data.</text>
</comment>
<gene>
    <name evidence="2" type="ORF">POM88_029946</name>
</gene>
<keyword evidence="3" id="KW-1185">Reference proteome</keyword>
<reference evidence="2" key="2">
    <citation type="submission" date="2023-05" db="EMBL/GenBank/DDBJ databases">
        <authorList>
            <person name="Schelkunov M.I."/>
        </authorList>
    </citation>
    <scope>NUCLEOTIDE SEQUENCE</scope>
    <source>
        <strain evidence="2">Hsosn_3</strain>
        <tissue evidence="2">Leaf</tissue>
    </source>
</reference>